<accession>A0A0F9QZL2</accession>
<comment type="caution">
    <text evidence="2">The sequence shown here is derived from an EMBL/GenBank/DDBJ whole genome shotgun (WGS) entry which is preliminary data.</text>
</comment>
<organism evidence="2">
    <name type="scientific">marine sediment metagenome</name>
    <dbReference type="NCBI Taxonomy" id="412755"/>
    <lineage>
        <taxon>unclassified sequences</taxon>
        <taxon>metagenomes</taxon>
        <taxon>ecological metagenomes</taxon>
    </lineage>
</organism>
<dbReference type="EMBL" id="LAZR01001588">
    <property type="protein sequence ID" value="KKN42332.1"/>
    <property type="molecule type" value="Genomic_DNA"/>
</dbReference>
<keyword evidence="1" id="KW-0812">Transmembrane</keyword>
<evidence type="ECO:0000313" key="2">
    <source>
        <dbReference type="EMBL" id="KKN42332.1"/>
    </source>
</evidence>
<feature type="transmembrane region" description="Helical" evidence="1">
    <location>
        <begin position="72"/>
        <end position="89"/>
    </location>
</feature>
<proteinExistence type="predicted"/>
<reference evidence="2" key="1">
    <citation type="journal article" date="2015" name="Nature">
        <title>Complex archaea that bridge the gap between prokaryotes and eukaryotes.</title>
        <authorList>
            <person name="Spang A."/>
            <person name="Saw J.H."/>
            <person name="Jorgensen S.L."/>
            <person name="Zaremba-Niedzwiedzka K."/>
            <person name="Martijn J."/>
            <person name="Lind A.E."/>
            <person name="van Eijk R."/>
            <person name="Schleper C."/>
            <person name="Guy L."/>
            <person name="Ettema T.J."/>
        </authorList>
    </citation>
    <scope>NUCLEOTIDE SEQUENCE</scope>
</reference>
<keyword evidence="1" id="KW-1133">Transmembrane helix</keyword>
<keyword evidence="1" id="KW-0472">Membrane</keyword>
<name>A0A0F9QZL2_9ZZZZ</name>
<evidence type="ECO:0000256" key="1">
    <source>
        <dbReference type="SAM" id="Phobius"/>
    </source>
</evidence>
<gene>
    <name evidence="2" type="ORF">LCGC14_0714210</name>
</gene>
<protein>
    <submittedName>
        <fullName evidence="2">Uncharacterized protein</fullName>
    </submittedName>
</protein>
<dbReference type="AlphaFoldDB" id="A0A0F9QZL2"/>
<sequence>MIGVCHGAKLYLAKYKWEGFFASESSCVKRPVFSPCEPLPAGANTPKQARLGGWDYQMAGFLLRFLFRSGRWLLIDLLWLFAVGLFVLLL</sequence>